<dbReference type="Pfam" id="PF00027">
    <property type="entry name" value="cNMP_binding"/>
    <property type="match status" value="1"/>
</dbReference>
<dbReference type="InterPro" id="IPR000595">
    <property type="entry name" value="cNMP-bd_dom"/>
</dbReference>
<dbReference type="SUPFAM" id="SSF51206">
    <property type="entry name" value="cAMP-binding domain-like"/>
    <property type="match status" value="1"/>
</dbReference>
<organism evidence="2 3">
    <name type="scientific">Filimonas zeae</name>
    <dbReference type="NCBI Taxonomy" id="1737353"/>
    <lineage>
        <taxon>Bacteria</taxon>
        <taxon>Pseudomonadati</taxon>
        <taxon>Bacteroidota</taxon>
        <taxon>Chitinophagia</taxon>
        <taxon>Chitinophagales</taxon>
        <taxon>Chitinophagaceae</taxon>
        <taxon>Filimonas</taxon>
    </lineage>
</organism>
<dbReference type="InterPro" id="IPR018490">
    <property type="entry name" value="cNMP-bd_dom_sf"/>
</dbReference>
<feature type="domain" description="Cyclic nucleotide-binding" evidence="1">
    <location>
        <begin position="32"/>
        <end position="116"/>
    </location>
</feature>
<accession>A0A917MUF2</accession>
<reference evidence="2" key="2">
    <citation type="submission" date="2020-09" db="EMBL/GenBank/DDBJ databases">
        <authorList>
            <person name="Sun Q."/>
            <person name="Zhou Y."/>
        </authorList>
    </citation>
    <scope>NUCLEOTIDE SEQUENCE</scope>
    <source>
        <strain evidence="2">CGMCC 1.15290</strain>
    </source>
</reference>
<dbReference type="RefSeq" id="WP_188951556.1">
    <property type="nucleotide sequence ID" value="NZ_BMIB01000002.1"/>
</dbReference>
<gene>
    <name evidence="2" type="ORF">GCM10011379_16500</name>
</gene>
<protein>
    <submittedName>
        <fullName evidence="2">cAMP-binding protein</fullName>
    </submittedName>
</protein>
<comment type="caution">
    <text evidence="2">The sequence shown here is derived from an EMBL/GenBank/DDBJ whole genome shotgun (WGS) entry which is preliminary data.</text>
</comment>
<name>A0A917MUF2_9BACT</name>
<dbReference type="EMBL" id="BMIB01000002">
    <property type="protein sequence ID" value="GGH64441.1"/>
    <property type="molecule type" value="Genomic_DNA"/>
</dbReference>
<dbReference type="CDD" id="cd00038">
    <property type="entry name" value="CAP_ED"/>
    <property type="match status" value="1"/>
</dbReference>
<dbReference type="Proteomes" id="UP000627292">
    <property type="component" value="Unassembled WGS sequence"/>
</dbReference>
<reference evidence="2" key="1">
    <citation type="journal article" date="2014" name="Int. J. Syst. Evol. Microbiol.">
        <title>Complete genome sequence of Corynebacterium casei LMG S-19264T (=DSM 44701T), isolated from a smear-ripened cheese.</title>
        <authorList>
            <consortium name="US DOE Joint Genome Institute (JGI-PGF)"/>
            <person name="Walter F."/>
            <person name="Albersmeier A."/>
            <person name="Kalinowski J."/>
            <person name="Ruckert C."/>
        </authorList>
    </citation>
    <scope>NUCLEOTIDE SEQUENCE</scope>
    <source>
        <strain evidence="2">CGMCC 1.15290</strain>
    </source>
</reference>
<evidence type="ECO:0000313" key="3">
    <source>
        <dbReference type="Proteomes" id="UP000627292"/>
    </source>
</evidence>
<dbReference type="AlphaFoldDB" id="A0A917MUF2"/>
<dbReference type="Gene3D" id="2.60.120.10">
    <property type="entry name" value="Jelly Rolls"/>
    <property type="match status" value="1"/>
</dbReference>
<proteinExistence type="predicted"/>
<sequence length="194" mass="22535">MHDFLRNYIDKLTGASMSDEEFNHLKDAFTTKTVKKKQYLLHEGSVCKYMGFIVKGAMRKYLIDDKGNEHIVRFGIEEWWMSDRESFTMLRPSRYNIDAVEDTELLVATNEKLSRLKDVSPLFIKMSQILDEKSYAASESRIEASLILTAEEKLVQLMESYPAFLQRFPQTMIASYLGLTPETLSRVRKQVLSK</sequence>
<dbReference type="InterPro" id="IPR014710">
    <property type="entry name" value="RmlC-like_jellyroll"/>
</dbReference>
<keyword evidence="3" id="KW-1185">Reference proteome</keyword>
<evidence type="ECO:0000313" key="2">
    <source>
        <dbReference type="EMBL" id="GGH64441.1"/>
    </source>
</evidence>
<evidence type="ECO:0000259" key="1">
    <source>
        <dbReference type="Pfam" id="PF00027"/>
    </source>
</evidence>